<feature type="signal peptide" evidence="1">
    <location>
        <begin position="1"/>
        <end position="20"/>
    </location>
</feature>
<evidence type="ECO:0008006" key="4">
    <source>
        <dbReference type="Google" id="ProtNLM"/>
    </source>
</evidence>
<dbReference type="EMBL" id="CP053073">
    <property type="protein sequence ID" value="QJR15159.1"/>
    <property type="molecule type" value="Genomic_DNA"/>
</dbReference>
<dbReference type="KEGG" id="upl:DSM104440_01976"/>
<dbReference type="Proteomes" id="UP000503096">
    <property type="component" value="Chromosome"/>
</dbReference>
<feature type="chain" id="PRO_5026837582" description="DUF3016 domain-containing protein" evidence="1">
    <location>
        <begin position="21"/>
        <end position="178"/>
    </location>
</feature>
<proteinExistence type="predicted"/>
<reference evidence="2 3" key="1">
    <citation type="submission" date="2020-04" db="EMBL/GenBank/DDBJ databases">
        <title>Usitatibacter rugosus gen. nov., sp. nov. and Usitatibacter palustris sp. nov., novel members of Usitatibacteraceae fam. nov. within the order Nitrosomonadales isolated from soil.</title>
        <authorList>
            <person name="Huber K.J."/>
            <person name="Neumann-Schaal M."/>
            <person name="Geppert A."/>
            <person name="Luckner M."/>
            <person name="Wanner G."/>
            <person name="Overmann J."/>
        </authorList>
    </citation>
    <scope>NUCLEOTIDE SEQUENCE [LARGE SCALE GENOMIC DNA]</scope>
    <source>
        <strain evidence="2 3">Swamp67</strain>
    </source>
</reference>
<dbReference type="Pfam" id="PF11454">
    <property type="entry name" value="DUF3016"/>
    <property type="match status" value="1"/>
</dbReference>
<evidence type="ECO:0000256" key="1">
    <source>
        <dbReference type="SAM" id="SignalP"/>
    </source>
</evidence>
<evidence type="ECO:0000313" key="2">
    <source>
        <dbReference type="EMBL" id="QJR15159.1"/>
    </source>
</evidence>
<keyword evidence="3" id="KW-1185">Reference proteome</keyword>
<organism evidence="2 3">
    <name type="scientific">Usitatibacter palustris</name>
    <dbReference type="NCBI Taxonomy" id="2732487"/>
    <lineage>
        <taxon>Bacteria</taxon>
        <taxon>Pseudomonadati</taxon>
        <taxon>Pseudomonadota</taxon>
        <taxon>Betaproteobacteria</taxon>
        <taxon>Nitrosomonadales</taxon>
        <taxon>Usitatibacteraceae</taxon>
        <taxon>Usitatibacter</taxon>
    </lineage>
</organism>
<sequence length="178" mass="19738">MKTRYLVLALFGVLATAAFAAPPVVTVTYVDPDKFTDVKYDYIPNAKEREHILGELKKYIEERAAKRLPDGSKLDVTVTDVDMAGGFDMPAGASGLWRTRLVKDIYPPRMNLAFKLTGDDGKTVSEGERKLVDLGFLMGNYSMSSDMLRFEKKMLDAWISKEFPGAPKAAANARAPRP</sequence>
<gene>
    <name evidence="2" type="ORF">DSM104440_01976</name>
</gene>
<protein>
    <recommendedName>
        <fullName evidence="4">DUF3016 domain-containing protein</fullName>
    </recommendedName>
</protein>
<dbReference type="InParanoid" id="A0A6M4H692"/>
<evidence type="ECO:0000313" key="3">
    <source>
        <dbReference type="Proteomes" id="UP000503096"/>
    </source>
</evidence>
<accession>A0A6M4H692</accession>
<name>A0A6M4H692_9PROT</name>
<dbReference type="RefSeq" id="WP_171162199.1">
    <property type="nucleotide sequence ID" value="NZ_CP053073.1"/>
</dbReference>
<keyword evidence="1" id="KW-0732">Signal</keyword>
<dbReference type="InterPro" id="IPR021557">
    <property type="entry name" value="DUF3016"/>
</dbReference>
<dbReference type="AlphaFoldDB" id="A0A6M4H692"/>